<dbReference type="Proteomes" id="UP000464178">
    <property type="component" value="Chromosome"/>
</dbReference>
<keyword evidence="2" id="KW-1185">Reference proteome</keyword>
<reference evidence="1 2" key="1">
    <citation type="submission" date="2019-05" db="EMBL/GenBank/DDBJ databases">
        <authorList>
            <consortium name="Science for Life Laboratories"/>
        </authorList>
    </citation>
    <scope>NUCLEOTIDE SEQUENCE [LARGE SCALE GENOMIC DNA]</scope>
    <source>
        <strain evidence="1">Soil9</strain>
    </source>
</reference>
<evidence type="ECO:0000313" key="2">
    <source>
        <dbReference type="Proteomes" id="UP000464178"/>
    </source>
</evidence>
<dbReference type="AlphaFoldDB" id="A0A6P2CX00"/>
<dbReference type="KEGG" id="gms:SOIL9_41930"/>
<accession>A0A6P2CX00</accession>
<evidence type="ECO:0000313" key="1">
    <source>
        <dbReference type="EMBL" id="VTR93521.1"/>
    </source>
</evidence>
<dbReference type="RefSeq" id="WP_162668234.1">
    <property type="nucleotide sequence ID" value="NZ_LR593886.1"/>
</dbReference>
<name>A0A6P2CX00_9BACT</name>
<gene>
    <name evidence="1" type="ORF">SOIL9_41930</name>
</gene>
<protein>
    <submittedName>
        <fullName evidence="1">Uncharacterized protein</fullName>
    </submittedName>
</protein>
<sequence length="192" mass="22464">METIDRDHILEATRSHGAGMFNRLVRSASELDRPQRLRYWEEQFFLRLAEQACVEGMDFLEFVAIFARAELMPEVAPQKQVPEVEELFRYLERRRTQLSNGLITSVEWANLLFMHCCVYPPRIELTVQIVEPLTVVARRALHDAIEERLLPEYRAFPVNSVCRTPVEWSAAAERETAMNRAWAELFRRALAE</sequence>
<dbReference type="EMBL" id="LR593886">
    <property type="protein sequence ID" value="VTR93521.1"/>
    <property type="molecule type" value="Genomic_DNA"/>
</dbReference>
<proteinExistence type="predicted"/>
<organism evidence="1 2">
    <name type="scientific">Gemmata massiliana</name>
    <dbReference type="NCBI Taxonomy" id="1210884"/>
    <lineage>
        <taxon>Bacteria</taxon>
        <taxon>Pseudomonadati</taxon>
        <taxon>Planctomycetota</taxon>
        <taxon>Planctomycetia</taxon>
        <taxon>Gemmatales</taxon>
        <taxon>Gemmataceae</taxon>
        <taxon>Gemmata</taxon>
    </lineage>
</organism>